<comment type="caution">
    <text evidence="2">The sequence shown here is derived from an EMBL/GenBank/DDBJ whole genome shotgun (WGS) entry which is preliminary data.</text>
</comment>
<accession>A0A100WEZ0</accession>
<dbReference type="AlphaFoldDB" id="A0A100WEZ0"/>
<evidence type="ECO:0000313" key="3">
    <source>
        <dbReference type="Proteomes" id="UP000069443"/>
    </source>
</evidence>
<keyword evidence="3" id="KW-1185">Reference proteome</keyword>
<name>A0A100WEZ0_MYCCR</name>
<protein>
    <submittedName>
        <fullName evidence="2">Uncharacterized protein</fullName>
    </submittedName>
</protein>
<keyword evidence="1" id="KW-0732">Signal</keyword>
<proteinExistence type="predicted"/>
<dbReference type="OrthoDB" id="4753063at2"/>
<dbReference type="Proteomes" id="UP000069443">
    <property type="component" value="Unassembled WGS sequence"/>
</dbReference>
<evidence type="ECO:0000256" key="1">
    <source>
        <dbReference type="SAM" id="SignalP"/>
    </source>
</evidence>
<gene>
    <name evidence="2" type="ORF">RMCC_3619</name>
</gene>
<sequence>MLFKKFAVPVLAAAGIAFGLAGAPTALAAGNDPCTTAVSTSRCLGPQGIGGFSVPQSGTGGVMNGPYGAWGNLPPLG</sequence>
<feature type="signal peptide" evidence="1">
    <location>
        <begin position="1"/>
        <end position="28"/>
    </location>
</feature>
<feature type="chain" id="PRO_5007090113" evidence="1">
    <location>
        <begin position="29"/>
        <end position="77"/>
    </location>
</feature>
<dbReference type="EMBL" id="BCSY01000056">
    <property type="protein sequence ID" value="GAS96653.1"/>
    <property type="molecule type" value="Genomic_DNA"/>
</dbReference>
<evidence type="ECO:0000313" key="2">
    <source>
        <dbReference type="EMBL" id="GAS96653.1"/>
    </source>
</evidence>
<reference evidence="3" key="2">
    <citation type="submission" date="2016-02" db="EMBL/GenBank/DDBJ databases">
        <title>Draft genome sequence of five rapidly growing Mycobacterium species.</title>
        <authorList>
            <person name="Katahira K."/>
            <person name="Gotou Y."/>
            <person name="Iida K."/>
            <person name="Ogura Y."/>
            <person name="Hayashi T."/>
        </authorList>
    </citation>
    <scope>NUCLEOTIDE SEQUENCE [LARGE SCALE GENOMIC DNA]</scope>
    <source>
        <strain evidence="3">JCM15298</strain>
    </source>
</reference>
<organism evidence="2 3">
    <name type="scientific">Mycolicibacterium canariasense</name>
    <name type="common">Mycobacterium canariasense</name>
    <dbReference type="NCBI Taxonomy" id="228230"/>
    <lineage>
        <taxon>Bacteria</taxon>
        <taxon>Bacillati</taxon>
        <taxon>Actinomycetota</taxon>
        <taxon>Actinomycetes</taxon>
        <taxon>Mycobacteriales</taxon>
        <taxon>Mycobacteriaceae</taxon>
        <taxon>Mycolicibacterium</taxon>
    </lineage>
</organism>
<dbReference type="RefSeq" id="WP_062657641.1">
    <property type="nucleotide sequence ID" value="NZ_BCSY01000056.1"/>
</dbReference>
<reference evidence="3" key="1">
    <citation type="journal article" date="2016" name="Genome Announc.">
        <title>Draft Genome Sequences of Five Rapidly Growing Mycobacterium Species, M. thermoresistibile, M. fortuitum subsp. acetamidolyticum, M. canariasense, M. brisbanense, and M. novocastrense.</title>
        <authorList>
            <person name="Katahira K."/>
            <person name="Ogura Y."/>
            <person name="Gotoh Y."/>
            <person name="Hayashi T."/>
        </authorList>
    </citation>
    <scope>NUCLEOTIDE SEQUENCE [LARGE SCALE GENOMIC DNA]</scope>
    <source>
        <strain evidence="3">JCM15298</strain>
    </source>
</reference>